<name>A0A813WVI8_9BILA</name>
<accession>A0A813WVI8</accession>
<reference evidence="1" key="1">
    <citation type="submission" date="2021-02" db="EMBL/GenBank/DDBJ databases">
        <authorList>
            <person name="Nowell W R."/>
        </authorList>
    </citation>
    <scope>NUCLEOTIDE SEQUENCE</scope>
</reference>
<dbReference type="EMBL" id="CAJNOQ010001003">
    <property type="protein sequence ID" value="CAF0859288.1"/>
    <property type="molecule type" value="Genomic_DNA"/>
</dbReference>
<evidence type="ECO:0000313" key="3">
    <source>
        <dbReference type="Proteomes" id="UP000663829"/>
    </source>
</evidence>
<proteinExistence type="predicted"/>
<dbReference type="Proteomes" id="UP000663829">
    <property type="component" value="Unassembled WGS sequence"/>
</dbReference>
<evidence type="ECO:0000313" key="2">
    <source>
        <dbReference type="EMBL" id="CAF3646929.1"/>
    </source>
</evidence>
<comment type="caution">
    <text evidence="1">The sequence shown here is derived from an EMBL/GenBank/DDBJ whole genome shotgun (WGS) entry which is preliminary data.</text>
</comment>
<evidence type="ECO:0000313" key="1">
    <source>
        <dbReference type="EMBL" id="CAF0859288.1"/>
    </source>
</evidence>
<organism evidence="1 3">
    <name type="scientific">Didymodactylos carnosus</name>
    <dbReference type="NCBI Taxonomy" id="1234261"/>
    <lineage>
        <taxon>Eukaryota</taxon>
        <taxon>Metazoa</taxon>
        <taxon>Spiralia</taxon>
        <taxon>Gnathifera</taxon>
        <taxon>Rotifera</taxon>
        <taxon>Eurotatoria</taxon>
        <taxon>Bdelloidea</taxon>
        <taxon>Philodinida</taxon>
        <taxon>Philodinidae</taxon>
        <taxon>Didymodactylos</taxon>
    </lineage>
</organism>
<protein>
    <submittedName>
        <fullName evidence="1">Uncharacterized protein</fullName>
    </submittedName>
</protein>
<feature type="non-terminal residue" evidence="1">
    <location>
        <position position="94"/>
    </location>
</feature>
<dbReference type="Proteomes" id="UP000681722">
    <property type="component" value="Unassembled WGS sequence"/>
</dbReference>
<sequence>MNSDTYFVRSYLPNPTREYLQRRYEQQHQQQQQLFFSSPRRYAATTIDQTMTLIEEIKTHTQPKSTAFIPYSLSKTTKQSSNNSTLISFPSELN</sequence>
<dbReference type="AlphaFoldDB" id="A0A813WVI8"/>
<keyword evidence="3" id="KW-1185">Reference proteome</keyword>
<dbReference type="EMBL" id="CAJOBC010001003">
    <property type="protein sequence ID" value="CAF3646929.1"/>
    <property type="molecule type" value="Genomic_DNA"/>
</dbReference>
<gene>
    <name evidence="1" type="ORF">GPM918_LOCUS6498</name>
    <name evidence="2" type="ORF">SRO942_LOCUS6498</name>
</gene>